<keyword evidence="4" id="KW-1185">Reference proteome</keyword>
<name>A0A318MVI8_9PROT</name>
<evidence type="ECO:0000313" key="3">
    <source>
        <dbReference type="EMBL" id="PXY98934.1"/>
    </source>
</evidence>
<gene>
    <name evidence="3" type="ORF">DK869_08165</name>
</gene>
<dbReference type="Proteomes" id="UP000247565">
    <property type="component" value="Unassembled WGS sequence"/>
</dbReference>
<dbReference type="InterPro" id="IPR028992">
    <property type="entry name" value="Hedgehog/Intein_dom"/>
</dbReference>
<protein>
    <recommendedName>
        <fullName evidence="2">Hedgehog/Intein (Hint) domain-containing protein</fullName>
    </recommendedName>
</protein>
<feature type="region of interest" description="Disordered" evidence="1">
    <location>
        <begin position="1"/>
        <end position="29"/>
    </location>
</feature>
<reference evidence="3 4" key="1">
    <citation type="submission" date="2018-05" db="EMBL/GenBank/DDBJ databases">
        <title>Reference genomes for bee gut microbiota database.</title>
        <authorList>
            <person name="Ellegaard K.M."/>
        </authorList>
    </citation>
    <scope>NUCLEOTIDE SEQUENCE [LARGE SCALE GENOMIC DNA]</scope>
    <source>
        <strain evidence="3 4">ESL0284</strain>
    </source>
</reference>
<comment type="caution">
    <text evidence="3">The sequence shown here is derived from an EMBL/GenBank/DDBJ whole genome shotgun (WGS) entry which is preliminary data.</text>
</comment>
<accession>A0A318MVI8</accession>
<dbReference type="Pfam" id="PF13403">
    <property type="entry name" value="Hint_2"/>
    <property type="match status" value="1"/>
</dbReference>
<dbReference type="SUPFAM" id="SSF51294">
    <property type="entry name" value="Hedgehog/intein (Hint) domain"/>
    <property type="match status" value="1"/>
</dbReference>
<sequence length="1870" mass="198259">MKLMQPTRVQDAATLRSGEDSVPVSDDSSVTSSLISSSSFDHTSTFAMLQPIPGATSNSIEYDPSQAHPEWGSGYEPDPNGFNDNTFAFNFTSLTFSMTDPTDMMSTIAAAAGQGWDLFANALDPDSSRIVINDPGQGNDLLIGDGLQLVVGATLRDLLKKNGVDITNPIVRKLIKEQDWGQKFLSQIDNLISAQNGPGHMIIWNKTGVMVSAGDNKATMEVRAGNKLYVGDTNSSGYDAFGTGNLQLGYNEKSATGSASLILDEGSYLSVNGFLGGAADKSYAGQSIGSGMENQRTGAVSTQNHVKMDVDGNWGLVGDIRPDKPANWTRVGNNNKINVGGTLGVYMLASMTIGSDTEISVGSNGWAHTGSGVFVGSGGYMSTGLGNRFTIAGGMGAGYMDLSASGKAAQLIIGDDNVIHLTNRNAGIFAAEAGASVTVGDNLTLTGAEISVGYGQNSMDRIIDEDSKYRTAYMSIGNDANISLGYENLYPMANAPSFAEDGVIRLDASNSLLQFGTGLALEANIISLGHYLKDTSNSNFIDSDGNALAEFKVGSNNSVVIGSGANISLGSGIVINENQGYVDLQGGVLNAGYIRMGRYYIENLEVPINGSSYIYQNNSSASIHIGDGYQVSLTQDITIDGSFDRLNIGDNVGIQGNGMYLGDFRGIGSETNHPTSRSLISAGNLTSMIISGDINLNGNANSVMLGSQSLLETTDGNLNIDGINQLLTIGNGGILSAAKTLLQNGSKSIISVGNEGRIVASAIQLIGNGETFTIGDNAGISADRIIIGYRGGSLTIGKNVDFDVHNFDVNVSRTVTLGDGATGYIGDTTTVDKTVFNTGNANNLEFGNISLGDNNKFNVSGSIKGAGISLGSNTSFTAATNASVNFGSGNITLSNKNNSFKLNDNVTFTAGTVTADLNTNNFILGSNDFYDLRGWNLSNTSGSAKTFTVGNGATGNFGNVNLLGENVTFNTGNANNLEFGNISLGDNNKFNVSGSIKGAGISLGSNTSFTAATNASVNFGSGNVMLSGTGNNFILNNNVAFTAGTVTADLNTNDFTLGSNDIYDVKGWNLSNSSSLAKNFSIKDGAAGNFGDVNLSGNITFNTGNMSNLTFGNVTLSGAGNNFILNSNVAFTAGTVTADLNMNDFILGSNDIYDVKGWNLSNSSSLAKTFAVADGATGNFGDVNLTGNIAFNTGNMSNLTFGNVTLSGTGNNFILNNNVAFTAGTVAADLNANNFTLGLNDIYDVKGWNLSNSSSLAKTFAVADGATGNFGDVNLTGMVNFSTGLANNLILDTVMLNKNASINLDGTYVTVHNLDMSNGGVANLNYNSAESNVVSLSNVILSGNGRIKIAQNSEVDIGSLTMDGVNPGVIELDNDAVLNIRSINATNVGTDMPTIIIHNGARVIVNGQQITRSSSSNDLIADFNNEANGVYEYHGSIEDVDGHLVIKNFKLDDHLLFENDTGSSDVNTFYTCYKDGILSIIHNDGKTSKTIASFRYDAGDSNQALPNVNIVRGSDGNSYFDITKCFLLGTNILTSKGEKPVESLSVGDEVVAICNNGRINRKIVWIGKTDISVDQGKNKNDLYPVCIKAHAFGLNKPHRDLYLTPEHTVYIDGGLIPVRMLVNGRSIVIDKSRDKFQIYHVETEQHSILLSENLMTESYLNTDDKYLFDNDIVNFGLEFNEHAGHKSWENDAAAPLTVSRSKVEPIWNRLDRRATQLGYKPIIKRAITRNPGLCLITDKGKKIKPVHFKDNIYSFFIPDGTYVVAMNSKTSLPSDVIGPFIDDRRTLGVLVSKISVISNRTLIMFPTDISELSGWHSIEPDRTDRWTMGLAQLPIEITRFGTGKKLIRVELTDTASYFVEDDINEMMKLA</sequence>
<dbReference type="InterPro" id="IPR036844">
    <property type="entry name" value="Hint_dom_sf"/>
</dbReference>
<evidence type="ECO:0000259" key="2">
    <source>
        <dbReference type="Pfam" id="PF13403"/>
    </source>
</evidence>
<feature type="compositionally biased region" description="Low complexity" evidence="1">
    <location>
        <begin position="20"/>
        <end position="29"/>
    </location>
</feature>
<evidence type="ECO:0000313" key="4">
    <source>
        <dbReference type="Proteomes" id="UP000247565"/>
    </source>
</evidence>
<dbReference type="Gene3D" id="2.170.16.10">
    <property type="entry name" value="Hedgehog/Intein (Hint) domain"/>
    <property type="match status" value="1"/>
</dbReference>
<proteinExistence type="predicted"/>
<organism evidence="3 4">
    <name type="scientific">Commensalibacter melissae</name>
    <dbReference type="NCBI Taxonomy" id="2070537"/>
    <lineage>
        <taxon>Bacteria</taxon>
        <taxon>Pseudomonadati</taxon>
        <taxon>Pseudomonadota</taxon>
        <taxon>Alphaproteobacteria</taxon>
        <taxon>Acetobacterales</taxon>
        <taxon>Acetobacteraceae</taxon>
    </lineage>
</organism>
<evidence type="ECO:0000256" key="1">
    <source>
        <dbReference type="SAM" id="MobiDB-lite"/>
    </source>
</evidence>
<feature type="domain" description="Hedgehog/Intein (Hint)" evidence="2">
    <location>
        <begin position="1525"/>
        <end position="1662"/>
    </location>
</feature>
<dbReference type="EMBL" id="QGLT01000005">
    <property type="protein sequence ID" value="PXY98934.1"/>
    <property type="molecule type" value="Genomic_DNA"/>
</dbReference>